<keyword evidence="1" id="KW-0378">Hydrolase</keyword>
<dbReference type="InterPro" id="IPR000073">
    <property type="entry name" value="AB_hydrolase_1"/>
</dbReference>
<gene>
    <name evidence="4" type="ORF">B0H17DRAFT_1257467</name>
</gene>
<dbReference type="AlphaFoldDB" id="A0AAD7CTT4"/>
<reference evidence="4" key="1">
    <citation type="submission" date="2023-03" db="EMBL/GenBank/DDBJ databases">
        <title>Massive genome expansion in bonnet fungi (Mycena s.s.) driven by repeated elements and novel gene families across ecological guilds.</title>
        <authorList>
            <consortium name="Lawrence Berkeley National Laboratory"/>
            <person name="Harder C.B."/>
            <person name="Miyauchi S."/>
            <person name="Viragh M."/>
            <person name="Kuo A."/>
            <person name="Thoen E."/>
            <person name="Andreopoulos B."/>
            <person name="Lu D."/>
            <person name="Skrede I."/>
            <person name="Drula E."/>
            <person name="Henrissat B."/>
            <person name="Morin E."/>
            <person name="Kohler A."/>
            <person name="Barry K."/>
            <person name="LaButti K."/>
            <person name="Morin E."/>
            <person name="Salamov A."/>
            <person name="Lipzen A."/>
            <person name="Mereny Z."/>
            <person name="Hegedus B."/>
            <person name="Baldrian P."/>
            <person name="Stursova M."/>
            <person name="Weitz H."/>
            <person name="Taylor A."/>
            <person name="Grigoriev I.V."/>
            <person name="Nagy L.G."/>
            <person name="Martin F."/>
            <person name="Kauserud H."/>
        </authorList>
    </citation>
    <scope>NUCLEOTIDE SEQUENCE</scope>
    <source>
        <strain evidence="4">CBHHK067</strain>
    </source>
</reference>
<evidence type="ECO:0000313" key="4">
    <source>
        <dbReference type="EMBL" id="KAJ7663048.1"/>
    </source>
</evidence>
<proteinExistence type="inferred from homology"/>
<feature type="domain" description="AB hydrolase-1" evidence="3">
    <location>
        <begin position="29"/>
        <end position="171"/>
    </location>
</feature>
<organism evidence="4 5">
    <name type="scientific">Mycena rosella</name>
    <name type="common">Pink bonnet</name>
    <name type="synonym">Agaricus rosellus</name>
    <dbReference type="NCBI Taxonomy" id="1033263"/>
    <lineage>
        <taxon>Eukaryota</taxon>
        <taxon>Fungi</taxon>
        <taxon>Dikarya</taxon>
        <taxon>Basidiomycota</taxon>
        <taxon>Agaricomycotina</taxon>
        <taxon>Agaricomycetes</taxon>
        <taxon>Agaricomycetidae</taxon>
        <taxon>Agaricales</taxon>
        <taxon>Marasmiineae</taxon>
        <taxon>Mycenaceae</taxon>
        <taxon>Mycena</taxon>
    </lineage>
</organism>
<comment type="caution">
    <text evidence="4">The sequence shown here is derived from an EMBL/GenBank/DDBJ whole genome shotgun (WGS) entry which is preliminary data.</text>
</comment>
<evidence type="ECO:0000313" key="5">
    <source>
        <dbReference type="Proteomes" id="UP001221757"/>
    </source>
</evidence>
<protein>
    <submittedName>
        <fullName evidence="4">Alpha/beta-hydrolase</fullName>
    </submittedName>
</protein>
<evidence type="ECO:0000259" key="3">
    <source>
        <dbReference type="Pfam" id="PF00561"/>
    </source>
</evidence>
<evidence type="ECO:0000256" key="2">
    <source>
        <dbReference type="ARBA" id="ARBA00038334"/>
    </source>
</evidence>
<dbReference type="SUPFAM" id="SSF53474">
    <property type="entry name" value="alpha/beta-Hydrolases"/>
    <property type="match status" value="1"/>
</dbReference>
<dbReference type="GO" id="GO:0016787">
    <property type="term" value="F:hydrolase activity"/>
    <property type="evidence" value="ECO:0007669"/>
    <property type="project" value="UniProtKB-KW"/>
</dbReference>
<sequence length="324" mass="36397">MDQNRFKQVKSKRGFTYSYYFSAPREGKPTVFFSHGFPTPAYLWREQITALEPLGYGIIAPDLLGYGGTDKPTEPKFYIGSGLAQDAIDILDNEKIGRVITVSHDWGSRVVSRMANYYPDRLVACAFFGVGYGPPTSEYADPITQSAQIKQMVGYDLLAYMGYFIQSEAPAFIEKNFDSFLSLLFPQLPETWKNHMCTPGGAKAWIESNNTEPAPDKEYYRTALLSGGMTAPLCWYKVLVEKCNHEDDAKISPEARILHKPILFVAFKEDPIGLPIFGDMTHNNKELVKGTVTRKEVDGDHWAVVSHAAELNGMLQQWIQGLNI</sequence>
<dbReference type="Gene3D" id="3.40.50.1820">
    <property type="entry name" value="alpha/beta hydrolase"/>
    <property type="match status" value="1"/>
</dbReference>
<dbReference type="Pfam" id="PF00561">
    <property type="entry name" value="Abhydrolase_1"/>
    <property type="match status" value="1"/>
</dbReference>
<name>A0AAD7CTT4_MYCRO</name>
<dbReference type="Proteomes" id="UP001221757">
    <property type="component" value="Unassembled WGS sequence"/>
</dbReference>
<comment type="similarity">
    <text evidence="2">Belongs to the AB hydrolase superfamily. Epoxide hydrolase family.</text>
</comment>
<evidence type="ECO:0000256" key="1">
    <source>
        <dbReference type="ARBA" id="ARBA00022801"/>
    </source>
</evidence>
<dbReference type="PANTHER" id="PTHR43329">
    <property type="entry name" value="EPOXIDE HYDROLASE"/>
    <property type="match status" value="1"/>
</dbReference>
<dbReference type="PRINTS" id="PR00412">
    <property type="entry name" value="EPOXHYDRLASE"/>
</dbReference>
<dbReference type="InterPro" id="IPR029058">
    <property type="entry name" value="AB_hydrolase_fold"/>
</dbReference>
<dbReference type="InterPro" id="IPR000639">
    <property type="entry name" value="Epox_hydrolase-like"/>
</dbReference>
<accession>A0AAD7CTT4</accession>
<dbReference type="EMBL" id="JARKIE010000235">
    <property type="protein sequence ID" value="KAJ7663048.1"/>
    <property type="molecule type" value="Genomic_DNA"/>
</dbReference>
<keyword evidence="5" id="KW-1185">Reference proteome</keyword>